<organism evidence="2 3">
    <name type="scientific">Sulfuricaulis limicola</name>
    <dbReference type="NCBI Taxonomy" id="1620215"/>
    <lineage>
        <taxon>Bacteria</taxon>
        <taxon>Pseudomonadati</taxon>
        <taxon>Pseudomonadota</taxon>
        <taxon>Gammaproteobacteria</taxon>
        <taxon>Acidiferrobacterales</taxon>
        <taxon>Acidiferrobacteraceae</taxon>
        <taxon>Sulfuricaulis</taxon>
    </lineage>
</organism>
<protein>
    <submittedName>
        <fullName evidence="2">Uncharacterized protein</fullName>
    </submittedName>
</protein>
<keyword evidence="3" id="KW-1185">Reference proteome</keyword>
<sequence length="248" mass="29275">MTKKISKRRKERARQRELAQDFSGVSLTPDGFHTFYTKFINLRFPMKIAHVLELRYLINHAVDHYKEPSPTPTYRQFRDSLQSALDSFGIDNQRHSERMLRILSMFRDIHYAHSIASRDAERQLREGMERNREDYAKAVRYGLFFIFAGVSFIVIWLATPSAHLIVKLLPALYCWFSLRYFHKLPALDKEHDKLTQGVNDVLRRRVNSLNWKTLIHKLALVLGYKRVAGVEVFDVDIDHEQINRSAYH</sequence>
<dbReference type="RefSeq" id="WP_096361077.1">
    <property type="nucleotide sequence ID" value="NZ_AP014879.1"/>
</dbReference>
<evidence type="ECO:0000313" key="2">
    <source>
        <dbReference type="EMBL" id="BAV34319.1"/>
    </source>
</evidence>
<feature type="transmembrane region" description="Helical" evidence="1">
    <location>
        <begin position="138"/>
        <end position="158"/>
    </location>
</feature>
<keyword evidence="1" id="KW-1133">Transmembrane helix</keyword>
<dbReference type="Proteomes" id="UP000243180">
    <property type="component" value="Chromosome"/>
</dbReference>
<evidence type="ECO:0000313" key="3">
    <source>
        <dbReference type="Proteomes" id="UP000243180"/>
    </source>
</evidence>
<proteinExistence type="predicted"/>
<dbReference type="OrthoDB" id="7061098at2"/>
<evidence type="ECO:0000256" key="1">
    <source>
        <dbReference type="SAM" id="Phobius"/>
    </source>
</evidence>
<dbReference type="EMBL" id="AP014879">
    <property type="protein sequence ID" value="BAV34319.1"/>
    <property type="molecule type" value="Genomic_DNA"/>
</dbReference>
<keyword evidence="1" id="KW-0472">Membrane</keyword>
<dbReference type="InParanoid" id="A0A1B4XHQ3"/>
<name>A0A1B4XHQ3_9GAMM</name>
<accession>A0A1B4XHQ3</accession>
<gene>
    <name evidence="2" type="ORF">SCL_2028</name>
</gene>
<dbReference type="AlphaFoldDB" id="A0A1B4XHQ3"/>
<keyword evidence="1" id="KW-0812">Transmembrane</keyword>
<dbReference type="KEGG" id="slim:SCL_2028"/>
<reference evidence="2 3" key="1">
    <citation type="submission" date="2015-05" db="EMBL/GenBank/DDBJ databases">
        <title>Complete genome sequence of a sulfur-oxidizing gammaproteobacterium strain HA5.</title>
        <authorList>
            <person name="Miura A."/>
            <person name="Kojima H."/>
            <person name="Fukui M."/>
        </authorList>
    </citation>
    <scope>NUCLEOTIDE SEQUENCE [LARGE SCALE GENOMIC DNA]</scope>
    <source>
        <strain evidence="2 3">HA5</strain>
    </source>
</reference>